<dbReference type="STRING" id="429701.A0A2G9I7L1"/>
<sequence>MALSPLRLKIHHHGRSLSLPSNIHPSVSQFGENLAKLKASETTSSSLSSMEKRVNGLRNLYCNIDDLPILPHIQQVISQDYKEKRVDQVLDGCIMPLEACSTAKDLCSETKLDIRHLLSALRRKDSRSIHSYQTSRKKSKKMVQKCLKELRRFRNKLNVLSLEKEEETTLVYMLKESESVTIVALESLLSYVVQAKQGGGSVLSKLMSSKKASYQGEETVNEFKEVDTFLQLIQEDDSQVDKLMNHLKVMDSSIQTVEEELECLFRKLIRTRVLILNVLDN</sequence>
<organism evidence="1 2">
    <name type="scientific">Handroanthus impetiginosus</name>
    <dbReference type="NCBI Taxonomy" id="429701"/>
    <lineage>
        <taxon>Eukaryota</taxon>
        <taxon>Viridiplantae</taxon>
        <taxon>Streptophyta</taxon>
        <taxon>Embryophyta</taxon>
        <taxon>Tracheophyta</taxon>
        <taxon>Spermatophyta</taxon>
        <taxon>Magnoliopsida</taxon>
        <taxon>eudicotyledons</taxon>
        <taxon>Gunneridae</taxon>
        <taxon>Pentapetalae</taxon>
        <taxon>asterids</taxon>
        <taxon>lamiids</taxon>
        <taxon>Lamiales</taxon>
        <taxon>Bignoniaceae</taxon>
        <taxon>Crescentiina</taxon>
        <taxon>Tabebuia alliance</taxon>
        <taxon>Handroanthus</taxon>
    </lineage>
</organism>
<evidence type="ECO:0000313" key="1">
    <source>
        <dbReference type="EMBL" id="PIN25739.1"/>
    </source>
</evidence>
<dbReference type="Proteomes" id="UP000231279">
    <property type="component" value="Unassembled WGS sequence"/>
</dbReference>
<reference evidence="2" key="1">
    <citation type="journal article" date="2018" name="Gigascience">
        <title>Genome assembly of the Pink Ipe (Handroanthus impetiginosus, Bignoniaceae), a highly valued, ecologically keystone Neotropical timber forest tree.</title>
        <authorList>
            <person name="Silva-Junior O.B."/>
            <person name="Grattapaglia D."/>
            <person name="Novaes E."/>
            <person name="Collevatti R.G."/>
        </authorList>
    </citation>
    <scope>NUCLEOTIDE SEQUENCE [LARGE SCALE GENOMIC DNA]</scope>
    <source>
        <strain evidence="2">cv. UFG-1</strain>
    </source>
</reference>
<dbReference type="PANTHER" id="PTHR33070">
    <property type="entry name" value="OS06G0725500 PROTEIN"/>
    <property type="match status" value="1"/>
</dbReference>
<keyword evidence="2" id="KW-1185">Reference proteome</keyword>
<evidence type="ECO:0000313" key="2">
    <source>
        <dbReference type="Proteomes" id="UP000231279"/>
    </source>
</evidence>
<dbReference type="OrthoDB" id="1701699at2759"/>
<proteinExistence type="predicted"/>
<name>A0A2G9I7L1_9LAMI</name>
<dbReference type="GO" id="GO:0048364">
    <property type="term" value="P:root development"/>
    <property type="evidence" value="ECO:0007669"/>
    <property type="project" value="InterPro"/>
</dbReference>
<dbReference type="PANTHER" id="PTHR33070:SF129">
    <property type="entry name" value="DUF241 DOMAIN PROTEIN"/>
    <property type="match status" value="1"/>
</dbReference>
<dbReference type="GO" id="GO:0048367">
    <property type="term" value="P:shoot system development"/>
    <property type="evidence" value="ECO:0007669"/>
    <property type="project" value="InterPro"/>
</dbReference>
<accession>A0A2G9I7L1</accession>
<dbReference type="EMBL" id="NKXS01000186">
    <property type="protein sequence ID" value="PIN25739.1"/>
    <property type="molecule type" value="Genomic_DNA"/>
</dbReference>
<dbReference type="Pfam" id="PF03087">
    <property type="entry name" value="BPS1"/>
    <property type="match status" value="1"/>
</dbReference>
<dbReference type="AlphaFoldDB" id="A0A2G9I7L1"/>
<comment type="caution">
    <text evidence="1">The sequence shown here is derived from an EMBL/GenBank/DDBJ whole genome shotgun (WGS) entry which is preliminary data.</text>
</comment>
<gene>
    <name evidence="1" type="ORF">CDL12_01533</name>
</gene>
<protein>
    <submittedName>
        <fullName evidence="1">Uncharacterized protein</fullName>
    </submittedName>
</protein>
<dbReference type="InterPro" id="IPR004320">
    <property type="entry name" value="BPS1_pln"/>
</dbReference>